<comment type="caution">
    <text evidence="1">The sequence shown here is derived from an EMBL/GenBank/DDBJ whole genome shotgun (WGS) entry which is preliminary data.</text>
</comment>
<protein>
    <submittedName>
        <fullName evidence="1">Uncharacterized protein</fullName>
    </submittedName>
</protein>
<dbReference type="AlphaFoldDB" id="A0A848GDU7"/>
<sequence length="119" mass="13271">MIVISALLANIIDAGTDALTLAEDMDEATFRRSRLARSEISRLVGVIATNLADLPDAQRQQFAEIDWSAWSALTPQLQHDGPERDEALWFATRALVPATLMWLRVYKEGAPGLFEFQGR</sequence>
<evidence type="ECO:0000313" key="2">
    <source>
        <dbReference type="Proteomes" id="UP000580043"/>
    </source>
</evidence>
<dbReference type="Proteomes" id="UP000580043">
    <property type="component" value="Unassembled WGS sequence"/>
</dbReference>
<dbReference type="EMBL" id="JABBGA010000041">
    <property type="protein sequence ID" value="NML28955.1"/>
    <property type="molecule type" value="Genomic_DNA"/>
</dbReference>
<proteinExistence type="predicted"/>
<keyword evidence="2" id="KW-1185">Reference proteome</keyword>
<reference evidence="1 2" key="1">
    <citation type="submission" date="2020-04" db="EMBL/GenBank/DDBJ databases">
        <title>Zoogloea sp. G-4-1-14 isolated from soil.</title>
        <authorList>
            <person name="Dahal R.H."/>
        </authorList>
    </citation>
    <scope>NUCLEOTIDE SEQUENCE [LARGE SCALE GENOMIC DNA]</scope>
    <source>
        <strain evidence="1 2">G-4-1-14</strain>
    </source>
</reference>
<accession>A0A848GDU7</accession>
<name>A0A848GDU7_9RHOO</name>
<evidence type="ECO:0000313" key="1">
    <source>
        <dbReference type="EMBL" id="NML28955.1"/>
    </source>
</evidence>
<dbReference type="RefSeq" id="WP_169148456.1">
    <property type="nucleotide sequence ID" value="NZ_JABBGA010000041.1"/>
</dbReference>
<gene>
    <name evidence="1" type="ORF">HHL15_24700</name>
</gene>
<organism evidence="1 2">
    <name type="scientific">Zoogloea dura</name>
    <dbReference type="NCBI Taxonomy" id="2728840"/>
    <lineage>
        <taxon>Bacteria</taxon>
        <taxon>Pseudomonadati</taxon>
        <taxon>Pseudomonadota</taxon>
        <taxon>Betaproteobacteria</taxon>
        <taxon>Rhodocyclales</taxon>
        <taxon>Zoogloeaceae</taxon>
        <taxon>Zoogloea</taxon>
    </lineage>
</organism>